<feature type="transmembrane region" description="Helical" evidence="1">
    <location>
        <begin position="137"/>
        <end position="155"/>
    </location>
</feature>
<sequence>MKKQNLFIGVIIIGIGLLFLFDQWQIPFLQELNYWPMFLVIVGLAFLIQSLFSKDKNNIFPGVILLGLGIHFYFRAFIPIWPDSWAVYTLIIGVAFLALHFGAKKKGLFTGTVLCLLSLLVLLAEMSSMVFHRYLPSITQLWPVALILVGLYFLFGKKKH</sequence>
<evidence type="ECO:0000259" key="2">
    <source>
        <dbReference type="Pfam" id="PF18917"/>
    </source>
</evidence>
<keyword evidence="1" id="KW-0472">Membrane</keyword>
<organism evidence="4 5">
    <name type="scientific">Scopulibacillus darangshiensis</name>
    <dbReference type="NCBI Taxonomy" id="442528"/>
    <lineage>
        <taxon>Bacteria</taxon>
        <taxon>Bacillati</taxon>
        <taxon>Bacillota</taxon>
        <taxon>Bacilli</taxon>
        <taxon>Bacillales</taxon>
        <taxon>Sporolactobacillaceae</taxon>
        <taxon>Scopulibacillus</taxon>
    </lineage>
</organism>
<reference evidence="4 5" key="1">
    <citation type="submission" date="2019-03" db="EMBL/GenBank/DDBJ databases">
        <title>Genomic Encyclopedia of Type Strains, Phase IV (KMG-IV): sequencing the most valuable type-strain genomes for metagenomic binning, comparative biology and taxonomic classification.</title>
        <authorList>
            <person name="Goeker M."/>
        </authorList>
    </citation>
    <scope>NUCLEOTIDE SEQUENCE [LARGE SCALE GENOMIC DNA]</scope>
    <source>
        <strain evidence="4 5">DSM 19377</strain>
    </source>
</reference>
<dbReference type="EMBL" id="SLXK01000001">
    <property type="protein sequence ID" value="TCP32219.1"/>
    <property type="molecule type" value="Genomic_DNA"/>
</dbReference>
<feature type="transmembrane region" description="Helical" evidence="1">
    <location>
        <begin position="7"/>
        <end position="26"/>
    </location>
</feature>
<comment type="caution">
    <text evidence="4">The sequence shown here is derived from an EMBL/GenBank/DDBJ whole genome shotgun (WGS) entry which is preliminary data.</text>
</comment>
<feature type="transmembrane region" description="Helical" evidence="1">
    <location>
        <begin position="84"/>
        <end position="101"/>
    </location>
</feature>
<evidence type="ECO:0000259" key="3">
    <source>
        <dbReference type="Pfam" id="PF22570"/>
    </source>
</evidence>
<feature type="transmembrane region" description="Helical" evidence="1">
    <location>
        <begin position="59"/>
        <end position="78"/>
    </location>
</feature>
<evidence type="ECO:0000313" key="5">
    <source>
        <dbReference type="Proteomes" id="UP000295416"/>
    </source>
</evidence>
<protein>
    <submittedName>
        <fullName evidence="4">Uncharacterized protein</fullName>
    </submittedName>
</protein>
<feature type="transmembrane region" description="Helical" evidence="1">
    <location>
        <begin position="32"/>
        <end position="52"/>
    </location>
</feature>
<feature type="domain" description="LiaF transmembrane" evidence="3">
    <location>
        <begin position="62"/>
        <end position="159"/>
    </location>
</feature>
<accession>A0A4R2PAV1</accession>
<evidence type="ECO:0000256" key="1">
    <source>
        <dbReference type="SAM" id="Phobius"/>
    </source>
</evidence>
<keyword evidence="5" id="KW-1185">Reference proteome</keyword>
<name>A0A4R2PAV1_9BACL</name>
<dbReference type="OrthoDB" id="2989824at2"/>
<keyword evidence="1" id="KW-1133">Transmembrane helix</keyword>
<proteinExistence type="predicted"/>
<dbReference type="Proteomes" id="UP000295416">
    <property type="component" value="Unassembled WGS sequence"/>
</dbReference>
<dbReference type="RefSeq" id="WP_132742717.1">
    <property type="nucleotide sequence ID" value="NZ_SLXK01000001.1"/>
</dbReference>
<evidence type="ECO:0000313" key="4">
    <source>
        <dbReference type="EMBL" id="TCP32219.1"/>
    </source>
</evidence>
<feature type="domain" description="LiaI-LiaF-like transmembrane region" evidence="2">
    <location>
        <begin position="6"/>
        <end position="47"/>
    </location>
</feature>
<dbReference type="InterPro" id="IPR054331">
    <property type="entry name" value="LiaF_TM"/>
</dbReference>
<feature type="transmembrane region" description="Helical" evidence="1">
    <location>
        <begin position="108"/>
        <end position="131"/>
    </location>
</feature>
<keyword evidence="1" id="KW-0812">Transmembrane</keyword>
<dbReference type="AlphaFoldDB" id="A0A4R2PAV1"/>
<dbReference type="Pfam" id="PF22570">
    <property type="entry name" value="LiaF-TM"/>
    <property type="match status" value="1"/>
</dbReference>
<dbReference type="Pfam" id="PF18917">
    <property type="entry name" value="LiaI-LiaF-like_TM1"/>
    <property type="match status" value="1"/>
</dbReference>
<gene>
    <name evidence="4" type="ORF">EV207_101197</name>
</gene>
<dbReference type="InterPro" id="IPR043726">
    <property type="entry name" value="LiaI-LiaF-like_TM1"/>
</dbReference>